<dbReference type="PANTHER" id="PTHR11575">
    <property type="entry name" value="5'-NUCLEOTIDASE-RELATED"/>
    <property type="match status" value="1"/>
</dbReference>
<dbReference type="Proteomes" id="UP000002297">
    <property type="component" value="Chromosome"/>
</dbReference>
<dbReference type="GO" id="GO:0008768">
    <property type="term" value="F:UDP-sugar diphosphatase activity"/>
    <property type="evidence" value="ECO:0007669"/>
    <property type="project" value="TreeGrafter"/>
</dbReference>
<evidence type="ECO:0000256" key="2">
    <source>
        <dbReference type="RuleBase" id="RU362119"/>
    </source>
</evidence>
<evidence type="ECO:0000259" key="3">
    <source>
        <dbReference type="Pfam" id="PF00149"/>
    </source>
</evidence>
<accession>A3UBQ0</accession>
<evidence type="ECO:0000313" key="6">
    <source>
        <dbReference type="Proteomes" id="UP000002297"/>
    </source>
</evidence>
<evidence type="ECO:0000259" key="4">
    <source>
        <dbReference type="Pfam" id="PF02872"/>
    </source>
</evidence>
<dbReference type="InterPro" id="IPR006179">
    <property type="entry name" value="5_nucleotidase/apyrase"/>
</dbReference>
<evidence type="ECO:0000256" key="1">
    <source>
        <dbReference type="ARBA" id="ARBA00022729"/>
    </source>
</evidence>
<feature type="domain" description="5'-Nucleotidase C-terminal" evidence="4">
    <location>
        <begin position="326"/>
        <end position="471"/>
    </location>
</feature>
<dbReference type="SUPFAM" id="SSF56300">
    <property type="entry name" value="Metallo-dependent phosphatases"/>
    <property type="match status" value="1"/>
</dbReference>
<keyword evidence="6" id="KW-1185">Reference proteome</keyword>
<dbReference type="SUPFAM" id="SSF55816">
    <property type="entry name" value="5'-nucleotidase (syn. UDP-sugar hydrolase), C-terminal domain"/>
    <property type="match status" value="1"/>
</dbReference>
<protein>
    <submittedName>
        <fullName evidence="5">Metallophosphoesterase</fullName>
    </submittedName>
</protein>
<keyword evidence="2" id="KW-0378">Hydrolase</keyword>
<proteinExistence type="inferred from homology"/>
<dbReference type="InterPro" id="IPR029052">
    <property type="entry name" value="Metallo-depent_PP-like"/>
</dbReference>
<dbReference type="InterPro" id="IPR008334">
    <property type="entry name" value="5'-Nucleotdase_C"/>
</dbReference>
<dbReference type="EMBL" id="CP002046">
    <property type="protein sequence ID" value="EAP86051.1"/>
    <property type="molecule type" value="Genomic_DNA"/>
</dbReference>
<dbReference type="PRINTS" id="PR01607">
    <property type="entry name" value="APYRASEFAMLY"/>
</dbReference>
<dbReference type="GO" id="GO:0008253">
    <property type="term" value="F:5'-nucleotidase activity"/>
    <property type="evidence" value="ECO:0007669"/>
    <property type="project" value="TreeGrafter"/>
</dbReference>
<dbReference type="HOGENOM" id="CLU_005854_7_2_10"/>
<dbReference type="eggNOG" id="COG0737">
    <property type="taxonomic scope" value="Bacteria"/>
</dbReference>
<keyword evidence="1" id="KW-0732">Signal</keyword>
<sequence>MIMWSCGTTSSLPKAPIKNVVEEDLIRFNILAVNDVYEIAALENGTIGGMARVATLRDSLKKENPNTFLTMAGDFLNPSLLGTLKYEGERIKGKQMIEVMNAMKFDLATFGNHEFDLKPKEFQSRLNESMFNWVSANVQYNGGDIILPFFKEHYGIKYGIPQTKSIRIYNKDSIAMSLGFVSVTIDSNPQDWVDYGNYLTDATFAYNSIKDTTDVVIGFTHLSLAEDKELAKQLPQLPLIIGGHEHDAIDVTVGSTRITKADANAKSAFLHEFAYNTNTKEVSVKSTLIPIAKAIPKDPYVQSIVDKWTAIQDAEIKKVIDNPYEVIYTAKEVLDGTDASGRSKQTNLGKIVTKAMSFAYNNEVDAVFVNGGSFRIDDELEGDISSFDIFRVLTFGGNLLKVNIKGSLLNDVLDYGKQSAGTGAYLQRYNITQDAETGNWLVKGKPINAEESYWIATSDYLLKGFDVPMLKTGEPGVINVVTPNAESLAGDIRKAVIAYLKTL</sequence>
<name>A3UBQ0_CROAH</name>
<dbReference type="Gene3D" id="3.90.780.10">
    <property type="entry name" value="5'-Nucleotidase, C-terminal domain"/>
    <property type="match status" value="1"/>
</dbReference>
<organism evidence="5 6">
    <name type="scientific">Croceibacter atlanticus (strain ATCC BAA-628 / JCM 21780 / CIP 108009 / IAM 15332 / KCTC 12090 / HTCC2559)</name>
    <dbReference type="NCBI Taxonomy" id="216432"/>
    <lineage>
        <taxon>Bacteria</taxon>
        <taxon>Pseudomonadati</taxon>
        <taxon>Bacteroidota</taxon>
        <taxon>Flavobacteriia</taxon>
        <taxon>Flavobacteriales</taxon>
        <taxon>Flavobacteriaceae</taxon>
        <taxon>Croceibacter</taxon>
    </lineage>
</organism>
<dbReference type="AlphaFoldDB" id="A3UBQ0"/>
<feature type="domain" description="Calcineurin-like phosphoesterase" evidence="3">
    <location>
        <begin position="29"/>
        <end position="247"/>
    </location>
</feature>
<evidence type="ECO:0000313" key="5">
    <source>
        <dbReference type="EMBL" id="EAP86051.1"/>
    </source>
</evidence>
<dbReference type="STRING" id="216432.CA2559_08461"/>
<comment type="similarity">
    <text evidence="2">Belongs to the 5'-nucleotidase family.</text>
</comment>
<dbReference type="GO" id="GO:0030288">
    <property type="term" value="C:outer membrane-bounded periplasmic space"/>
    <property type="evidence" value="ECO:0007669"/>
    <property type="project" value="TreeGrafter"/>
</dbReference>
<dbReference type="PANTHER" id="PTHR11575:SF24">
    <property type="entry name" value="5'-NUCLEOTIDASE"/>
    <property type="match status" value="1"/>
</dbReference>
<dbReference type="KEGG" id="cat:CA2559_08461"/>
<dbReference type="GO" id="GO:0000166">
    <property type="term" value="F:nucleotide binding"/>
    <property type="evidence" value="ECO:0007669"/>
    <property type="project" value="UniProtKB-KW"/>
</dbReference>
<dbReference type="InterPro" id="IPR004843">
    <property type="entry name" value="Calcineurin-like_PHP"/>
</dbReference>
<dbReference type="Pfam" id="PF02872">
    <property type="entry name" value="5_nucleotid_C"/>
    <property type="match status" value="1"/>
</dbReference>
<gene>
    <name evidence="5" type="ordered locus">CA2559_08461</name>
</gene>
<reference evidence="5 6" key="1">
    <citation type="journal article" date="2010" name="J. Bacteriol.">
        <title>The complete genome sequence of Croceibacter atlanticus HTCC2559T.</title>
        <authorList>
            <person name="Oh H.M."/>
            <person name="Kang I."/>
            <person name="Ferriera S."/>
            <person name="Giovannoni S.J."/>
            <person name="Cho J.C."/>
        </authorList>
    </citation>
    <scope>NUCLEOTIDE SEQUENCE [LARGE SCALE GENOMIC DNA]</scope>
    <source>
        <strain evidence="6">ATCC BAA-628 / HTCC2559 / KCTC 12090</strain>
    </source>
</reference>
<dbReference type="Pfam" id="PF00149">
    <property type="entry name" value="Metallophos"/>
    <property type="match status" value="1"/>
</dbReference>
<keyword evidence="2" id="KW-0547">Nucleotide-binding</keyword>
<dbReference type="GO" id="GO:0009166">
    <property type="term" value="P:nucleotide catabolic process"/>
    <property type="evidence" value="ECO:0007669"/>
    <property type="project" value="InterPro"/>
</dbReference>
<dbReference type="Gene3D" id="3.60.21.10">
    <property type="match status" value="1"/>
</dbReference>
<dbReference type="InterPro" id="IPR036907">
    <property type="entry name" value="5'-Nucleotdase_C_sf"/>
</dbReference>